<dbReference type="InterPro" id="IPR011990">
    <property type="entry name" value="TPR-like_helical_dom_sf"/>
</dbReference>
<name>A0ABV6UEU0_9ACTN</name>
<dbReference type="PROSITE" id="PS50011">
    <property type="entry name" value="PROTEIN_KINASE_DOM"/>
    <property type="match status" value="1"/>
</dbReference>
<evidence type="ECO:0000256" key="8">
    <source>
        <dbReference type="ARBA" id="ARBA00048679"/>
    </source>
</evidence>
<dbReference type="SUPFAM" id="SSF48452">
    <property type="entry name" value="TPR-like"/>
    <property type="match status" value="1"/>
</dbReference>
<dbReference type="Pfam" id="PF16918">
    <property type="entry name" value="PknG_TPR"/>
    <property type="match status" value="1"/>
</dbReference>
<dbReference type="Pfam" id="PF00069">
    <property type="entry name" value="Pkinase"/>
    <property type="match status" value="1"/>
</dbReference>
<comment type="catalytic activity">
    <reaction evidence="7">
        <text>L-threonyl-[protein] + ATP = O-phospho-L-threonyl-[protein] + ADP + H(+)</text>
        <dbReference type="Rhea" id="RHEA:46608"/>
        <dbReference type="Rhea" id="RHEA-COMP:11060"/>
        <dbReference type="Rhea" id="RHEA-COMP:11605"/>
        <dbReference type="ChEBI" id="CHEBI:15378"/>
        <dbReference type="ChEBI" id="CHEBI:30013"/>
        <dbReference type="ChEBI" id="CHEBI:30616"/>
        <dbReference type="ChEBI" id="CHEBI:61977"/>
        <dbReference type="ChEBI" id="CHEBI:456216"/>
        <dbReference type="EC" id="2.7.11.1"/>
    </reaction>
</comment>
<dbReference type="InterPro" id="IPR031634">
    <property type="entry name" value="PknG_rubred"/>
</dbReference>
<dbReference type="RefSeq" id="WP_084713616.1">
    <property type="nucleotide sequence ID" value="NZ_JBHEZZ010000001.1"/>
</dbReference>
<dbReference type="PANTHER" id="PTHR24363">
    <property type="entry name" value="SERINE/THREONINE PROTEIN KINASE"/>
    <property type="match status" value="1"/>
</dbReference>
<dbReference type="Gene3D" id="1.10.510.10">
    <property type="entry name" value="Transferase(Phosphotransferase) domain 1"/>
    <property type="match status" value="1"/>
</dbReference>
<evidence type="ECO:0000256" key="3">
    <source>
        <dbReference type="ARBA" id="ARBA00022679"/>
    </source>
</evidence>
<feature type="compositionally biased region" description="Low complexity" evidence="9">
    <location>
        <begin position="544"/>
        <end position="569"/>
    </location>
</feature>
<keyword evidence="12" id="KW-1185">Reference proteome</keyword>
<feature type="region of interest" description="Disordered" evidence="9">
    <location>
        <begin position="43"/>
        <end position="71"/>
    </location>
</feature>
<reference evidence="11 12" key="1">
    <citation type="submission" date="2024-09" db="EMBL/GenBank/DDBJ databases">
        <authorList>
            <person name="Lee S.D."/>
        </authorList>
    </citation>
    <scope>NUCLEOTIDE SEQUENCE [LARGE SCALE GENOMIC DNA]</scope>
    <source>
        <strain evidence="11 12">N1-5</strain>
    </source>
</reference>
<evidence type="ECO:0000256" key="4">
    <source>
        <dbReference type="ARBA" id="ARBA00022741"/>
    </source>
</evidence>
<evidence type="ECO:0000256" key="1">
    <source>
        <dbReference type="ARBA" id="ARBA00012513"/>
    </source>
</evidence>
<keyword evidence="3" id="KW-0808">Transferase</keyword>
<dbReference type="SUPFAM" id="SSF56112">
    <property type="entry name" value="Protein kinase-like (PK-like)"/>
    <property type="match status" value="1"/>
</dbReference>
<evidence type="ECO:0000313" key="12">
    <source>
        <dbReference type="Proteomes" id="UP001592528"/>
    </source>
</evidence>
<dbReference type="InterPro" id="IPR011009">
    <property type="entry name" value="Kinase-like_dom_sf"/>
</dbReference>
<evidence type="ECO:0000256" key="5">
    <source>
        <dbReference type="ARBA" id="ARBA00022777"/>
    </source>
</evidence>
<evidence type="ECO:0000313" key="11">
    <source>
        <dbReference type="EMBL" id="MFC1399972.1"/>
    </source>
</evidence>
<dbReference type="CDD" id="cd14014">
    <property type="entry name" value="STKc_PknB_like"/>
    <property type="match status" value="1"/>
</dbReference>
<keyword evidence="4" id="KW-0547">Nucleotide-binding</keyword>
<dbReference type="Gene3D" id="3.30.200.20">
    <property type="entry name" value="Phosphorylase Kinase, domain 1"/>
    <property type="match status" value="1"/>
</dbReference>
<keyword evidence="6" id="KW-0067">ATP-binding</keyword>
<keyword evidence="5" id="KW-0418">Kinase</keyword>
<keyword evidence="2" id="KW-0723">Serine/threonine-protein kinase</keyword>
<proteinExistence type="predicted"/>
<evidence type="ECO:0000259" key="10">
    <source>
        <dbReference type="PROSITE" id="PS50011"/>
    </source>
</evidence>
<comment type="catalytic activity">
    <reaction evidence="8">
        <text>L-seryl-[protein] + ATP = O-phospho-L-seryl-[protein] + ADP + H(+)</text>
        <dbReference type="Rhea" id="RHEA:17989"/>
        <dbReference type="Rhea" id="RHEA-COMP:9863"/>
        <dbReference type="Rhea" id="RHEA-COMP:11604"/>
        <dbReference type="ChEBI" id="CHEBI:15378"/>
        <dbReference type="ChEBI" id="CHEBI:29999"/>
        <dbReference type="ChEBI" id="CHEBI:30616"/>
        <dbReference type="ChEBI" id="CHEBI:83421"/>
        <dbReference type="ChEBI" id="CHEBI:456216"/>
        <dbReference type="EC" id="2.7.11.1"/>
    </reaction>
</comment>
<evidence type="ECO:0000256" key="7">
    <source>
        <dbReference type="ARBA" id="ARBA00047899"/>
    </source>
</evidence>
<sequence length="921" mass="96446">MTSMTGTPCTRPECTGGGVIDADGYCTECGLAPAAVPAQAAAAAGSGTGSGTGSAAAAPAQAAGPGSPCTRPECTGNGVIDADGYCTECGLAPAPVAAASGVPQQASSQSVRSGSSTSRGSSRSLSGRSRSVRSGSTRSSVSVRSTRSSTSQSSRGALGAGLVTVPPVPRPDPRSMVQEHPEVPERKRYCSKCEAPVGRSRNGNAGRPEGFCTKCGTEYSFSPKLFAGDLVGGQYEVVGCIAHGGLGWIYLGIDRRVNDKWVVLKGLLDTGDEEALAVAIAERRYLAEVDHPNIVRIINFVEHPDLAKGSTDGYIVMEYVGGKSLKDIADERRGADGRRVPLPVEQAIAYALEALPALGYLHSRGLIYCDFKLDNVIQSEDQLKIIDMGAVRRQDDDGAIYGTVGYQAPEIATDGVSPASDLYTVARSLAVLTFDFQGFSTVYRDTLPGPEDVEVFDRYESFYRLLVRATDPDPDKRFSSAQEMAEQLTGVLREILALQDNRPRPALSTLFGAELRVVDTELVGPAGFDAPGRDRVGRRRGRKAAVPAPRAPLPVQTAPGAAPAPAVGANGAGNGSGNGSGGHPATIPGVVPALPFQPGGDAAPQVLALDPRPAALALPVPRIDVADPNAGFLAALMATAPADVIAALRSAPLSSVELRLRELRALIEIGDLAAVDAALNALSADHPDDWRVVWYRGLAALVAAGTAGGPEPLAAARAAADSFDAVYDAFPGEAAPKLALAICAEVLGSREDAAEFYRLVWTTDRAYVSAAFGLARVRLAAGDRVGAVDALESVPETSNHYVAARVAAVRARLRERSAAEPLKGDLDACSVQLTGLGLDARRREELSVEVLGKALGWVLAGRPDGPAGAGPILLLGHPAEERELRFALEQSYRVLARLAEQPEKRIEWVERANRTRPRTWV</sequence>
<dbReference type="Gene3D" id="1.25.40.10">
    <property type="entry name" value="Tetratricopeptide repeat domain"/>
    <property type="match status" value="1"/>
</dbReference>
<comment type="caution">
    <text evidence="11">The sequence shown here is derived from an EMBL/GenBank/DDBJ whole genome shotgun (WGS) entry which is preliminary data.</text>
</comment>
<feature type="domain" description="Protein kinase" evidence="10">
    <location>
        <begin position="235"/>
        <end position="517"/>
    </location>
</feature>
<dbReference type="EC" id="2.7.11.1" evidence="1"/>
<protein>
    <recommendedName>
        <fullName evidence="1">non-specific serine/threonine protein kinase</fullName>
        <ecNumber evidence="1">2.7.11.1</ecNumber>
    </recommendedName>
</protein>
<feature type="compositionally biased region" description="Low complexity" evidence="9">
    <location>
        <begin position="53"/>
        <end position="68"/>
    </location>
</feature>
<dbReference type="Pfam" id="PF16919">
    <property type="entry name" value="PknG_rubred"/>
    <property type="match status" value="1"/>
</dbReference>
<feature type="region of interest" description="Disordered" evidence="9">
    <location>
        <begin position="101"/>
        <end position="183"/>
    </location>
</feature>
<dbReference type="InterPro" id="IPR031636">
    <property type="entry name" value="PknG_TPR"/>
</dbReference>
<evidence type="ECO:0000256" key="6">
    <source>
        <dbReference type="ARBA" id="ARBA00022840"/>
    </source>
</evidence>
<dbReference type="InterPro" id="IPR000719">
    <property type="entry name" value="Prot_kinase_dom"/>
</dbReference>
<feature type="compositionally biased region" description="Basic and acidic residues" evidence="9">
    <location>
        <begin position="171"/>
        <end position="183"/>
    </location>
</feature>
<dbReference type="PANTHER" id="PTHR24363:SF0">
    <property type="entry name" value="SERINE_THREONINE KINASE LIKE DOMAIN CONTAINING 1"/>
    <property type="match status" value="1"/>
</dbReference>
<accession>A0ABV6UEU0</accession>
<dbReference type="EMBL" id="JBHEZZ010000001">
    <property type="protein sequence ID" value="MFC1399972.1"/>
    <property type="molecule type" value="Genomic_DNA"/>
</dbReference>
<feature type="region of interest" description="Disordered" evidence="9">
    <location>
        <begin position="527"/>
        <end position="586"/>
    </location>
</feature>
<organism evidence="11 12">
    <name type="scientific">Streptacidiphilus cavernicola</name>
    <dbReference type="NCBI Taxonomy" id="3342716"/>
    <lineage>
        <taxon>Bacteria</taxon>
        <taxon>Bacillati</taxon>
        <taxon>Actinomycetota</taxon>
        <taxon>Actinomycetes</taxon>
        <taxon>Kitasatosporales</taxon>
        <taxon>Streptomycetaceae</taxon>
        <taxon>Streptacidiphilus</taxon>
    </lineage>
</organism>
<evidence type="ECO:0000256" key="2">
    <source>
        <dbReference type="ARBA" id="ARBA00022527"/>
    </source>
</evidence>
<feature type="compositionally biased region" description="Gly residues" evidence="9">
    <location>
        <begin position="570"/>
        <end position="582"/>
    </location>
</feature>
<gene>
    <name evidence="11" type="ORF">ACEZDJ_01545</name>
</gene>
<feature type="compositionally biased region" description="Low complexity" evidence="9">
    <location>
        <begin position="101"/>
        <end position="155"/>
    </location>
</feature>
<evidence type="ECO:0000256" key="9">
    <source>
        <dbReference type="SAM" id="MobiDB-lite"/>
    </source>
</evidence>
<dbReference type="Proteomes" id="UP001592528">
    <property type="component" value="Unassembled WGS sequence"/>
</dbReference>